<reference evidence="2" key="1">
    <citation type="submission" date="2020-02" db="EMBL/GenBank/DDBJ databases">
        <authorList>
            <person name="Meier V. D."/>
        </authorList>
    </citation>
    <scope>NUCLEOTIDE SEQUENCE</scope>
    <source>
        <strain evidence="2">AVDCRST_MAG33</strain>
    </source>
</reference>
<gene>
    <name evidence="2" type="ORF">AVDCRST_MAG33-1675</name>
</gene>
<dbReference type="EMBL" id="CADCWK010000173">
    <property type="protein sequence ID" value="CAA9561120.1"/>
    <property type="molecule type" value="Genomic_DNA"/>
</dbReference>
<accession>A0A6J4UWC2</accession>
<dbReference type="AlphaFoldDB" id="A0A6J4UWC2"/>
<proteinExistence type="predicted"/>
<protein>
    <submittedName>
        <fullName evidence="2">Uncharacterized protein</fullName>
    </submittedName>
</protein>
<feature type="signal peptide" evidence="1">
    <location>
        <begin position="1"/>
        <end position="28"/>
    </location>
</feature>
<evidence type="ECO:0000256" key="1">
    <source>
        <dbReference type="SAM" id="SignalP"/>
    </source>
</evidence>
<organism evidence="2">
    <name type="scientific">uncultured Thermomicrobiales bacterium</name>
    <dbReference type="NCBI Taxonomy" id="1645740"/>
    <lineage>
        <taxon>Bacteria</taxon>
        <taxon>Pseudomonadati</taxon>
        <taxon>Thermomicrobiota</taxon>
        <taxon>Thermomicrobia</taxon>
        <taxon>Thermomicrobiales</taxon>
        <taxon>environmental samples</taxon>
    </lineage>
</organism>
<evidence type="ECO:0000313" key="2">
    <source>
        <dbReference type="EMBL" id="CAA9561120.1"/>
    </source>
</evidence>
<name>A0A6J4UWC2_9BACT</name>
<keyword evidence="1" id="KW-0732">Signal</keyword>
<sequence length="137" mass="14315">MEMNIKQRIAAAALALALLGGTAVPALAQDGNRGQQGGARGLVAAVVQVADTLNFNDTNVEVVTVDINDSFNNLTALNNILNNSPILNNFLNNNNVEIIDVVDIGDVDVNILNGLNVELDDVLGVVLLSTGDILVLV</sequence>
<feature type="chain" id="PRO_5026989053" evidence="1">
    <location>
        <begin position="29"/>
        <end position="137"/>
    </location>
</feature>